<dbReference type="InterPro" id="IPR000225">
    <property type="entry name" value="Armadillo"/>
</dbReference>
<dbReference type="InterPro" id="IPR016024">
    <property type="entry name" value="ARM-type_fold"/>
</dbReference>
<dbReference type="GO" id="GO:0045296">
    <property type="term" value="F:cadherin binding"/>
    <property type="evidence" value="ECO:0007669"/>
    <property type="project" value="InterPro"/>
</dbReference>
<evidence type="ECO:0000313" key="2">
    <source>
        <dbReference type="Proteomes" id="UP000095283"/>
    </source>
</evidence>
<accession>A0A1I7XVD7</accession>
<dbReference type="WBParaSite" id="Hba_21332">
    <property type="protein sequence ID" value="Hba_21332"/>
    <property type="gene ID" value="Hba_21332"/>
</dbReference>
<reference evidence="3" key="1">
    <citation type="submission" date="2016-11" db="UniProtKB">
        <authorList>
            <consortium name="WormBaseParasite"/>
        </authorList>
    </citation>
    <scope>IDENTIFICATION</scope>
</reference>
<keyword evidence="2" id="KW-1185">Reference proteome</keyword>
<dbReference type="PANTHER" id="PTHR45976">
    <property type="entry name" value="ARMADILLO SEGMENT POLARITY PROTEIN"/>
    <property type="match status" value="1"/>
</dbReference>
<dbReference type="SUPFAM" id="SSF48371">
    <property type="entry name" value="ARM repeat"/>
    <property type="match status" value="1"/>
</dbReference>
<dbReference type="InterPro" id="IPR011989">
    <property type="entry name" value="ARM-like"/>
</dbReference>
<proteinExistence type="predicted"/>
<protein>
    <submittedName>
        <fullName evidence="3">Armadillo/beta-catenin-like repeat protein</fullName>
    </submittedName>
</protein>
<dbReference type="InterPro" id="IPR013284">
    <property type="entry name" value="Beta-catenin"/>
</dbReference>
<dbReference type="Proteomes" id="UP000095283">
    <property type="component" value="Unplaced"/>
</dbReference>
<evidence type="ECO:0000313" key="3">
    <source>
        <dbReference type="WBParaSite" id="Hba_21332"/>
    </source>
</evidence>
<name>A0A1I7XVD7_HETBA</name>
<organism evidence="2 3">
    <name type="scientific">Heterorhabditis bacteriophora</name>
    <name type="common">Entomopathogenic nematode worm</name>
    <dbReference type="NCBI Taxonomy" id="37862"/>
    <lineage>
        <taxon>Eukaryota</taxon>
        <taxon>Metazoa</taxon>
        <taxon>Ecdysozoa</taxon>
        <taxon>Nematoda</taxon>
        <taxon>Chromadorea</taxon>
        <taxon>Rhabditida</taxon>
        <taxon>Rhabditina</taxon>
        <taxon>Rhabditomorpha</taxon>
        <taxon>Strongyloidea</taxon>
        <taxon>Heterorhabditidae</taxon>
        <taxon>Heterorhabditis</taxon>
    </lineage>
</organism>
<dbReference type="AlphaFoldDB" id="A0A1I7XVD7"/>
<dbReference type="GO" id="GO:0007155">
    <property type="term" value="P:cell adhesion"/>
    <property type="evidence" value="ECO:0007669"/>
    <property type="project" value="InterPro"/>
</dbReference>
<keyword evidence="1" id="KW-0217">Developmental protein</keyword>
<dbReference type="SMART" id="SM00185">
    <property type="entry name" value="ARM"/>
    <property type="match status" value="3"/>
</dbReference>
<sequence length="644" mass="72218">MQKQHTIQMSRVFPCTREVPSTDSGRRALPASPVQGSKCYQRVLPHPQYREGMADSCGSPLNVQTGSGMNPAFKVHMWQNLNFDSGVHTMAHSQAPSMISMTSIHAGSQISTMSSVADGDRTELTDQQQQKFDNISVSICASQAEYGIAARAIPELLQLMKDTDEAVVYKALYIVQNIAKMDSENQRSRKAVIDGPSVVVALNDVLKERSAFPVGMRKTRKNIIRVALGALFHICNRAEGLEHVTSVNALCNGQMIRLLVQHVRSNVQFSCYKYALLTLHSLLSDRNRGSMSVDVARKINAMQVVSGWLDHEKSEKLLPVIVDLIRILCDKNTEQKNPLSLVSNGAPTALAHHLTHASERLVLASLECLRNLSDVHSEANYSELLRGLLQLFGHRSLKVVRYTLDILSNMCANNKGNKQKVLKYPNSFFKEFLIANNAIPYLLRVLNEVRVGPHMDAVHAQQIEEIHERILATLCHLCLGHSMASEVQHAIFRMPELFLEKLIDMRPVILRQTLQVLSKAAVQDENLTAFRDLRLEHTCFAQQIIYILRVACNQLATTQWVEDVKVSDLIQFSLLTLQLLCRDKGILNMVVYFLLHADSMKVNDECVLLPIFVLQQGYVDEESLKRCALGLIAAILQHPEVHNL</sequence>
<dbReference type="Gene3D" id="1.25.10.10">
    <property type="entry name" value="Leucine-rich Repeat Variant"/>
    <property type="match status" value="2"/>
</dbReference>
<evidence type="ECO:0000256" key="1">
    <source>
        <dbReference type="ARBA" id="ARBA00022473"/>
    </source>
</evidence>